<accession>A0ABV8GES1</accession>
<feature type="chain" id="PRO_5046241510" evidence="1">
    <location>
        <begin position="27"/>
        <end position="154"/>
    </location>
</feature>
<keyword evidence="3" id="KW-1185">Reference proteome</keyword>
<name>A0ABV8GES1_9ACTN</name>
<keyword evidence="1" id="KW-0732">Signal</keyword>
<reference evidence="3" key="1">
    <citation type="journal article" date="2019" name="Int. J. Syst. Evol. Microbiol.">
        <title>The Global Catalogue of Microorganisms (GCM) 10K type strain sequencing project: providing services to taxonomists for standard genome sequencing and annotation.</title>
        <authorList>
            <consortium name="The Broad Institute Genomics Platform"/>
            <consortium name="The Broad Institute Genome Sequencing Center for Infectious Disease"/>
            <person name="Wu L."/>
            <person name="Ma J."/>
        </authorList>
    </citation>
    <scope>NUCLEOTIDE SEQUENCE [LARGE SCALE GENOMIC DNA]</scope>
    <source>
        <strain evidence="3">TBRC 1276</strain>
    </source>
</reference>
<dbReference type="RefSeq" id="WP_379531458.1">
    <property type="nucleotide sequence ID" value="NZ_JBHSBI010000016.1"/>
</dbReference>
<organism evidence="2 3">
    <name type="scientific">Nonomuraea purpurea</name>
    <dbReference type="NCBI Taxonomy" id="1849276"/>
    <lineage>
        <taxon>Bacteria</taxon>
        <taxon>Bacillati</taxon>
        <taxon>Actinomycetota</taxon>
        <taxon>Actinomycetes</taxon>
        <taxon>Streptosporangiales</taxon>
        <taxon>Streptosporangiaceae</taxon>
        <taxon>Nonomuraea</taxon>
    </lineage>
</organism>
<dbReference type="EMBL" id="JBHSBI010000016">
    <property type="protein sequence ID" value="MFC4011505.1"/>
    <property type="molecule type" value="Genomic_DNA"/>
</dbReference>
<dbReference type="InterPro" id="IPR021224">
    <property type="entry name" value="DUF2690"/>
</dbReference>
<dbReference type="Proteomes" id="UP001595851">
    <property type="component" value="Unassembled WGS sequence"/>
</dbReference>
<proteinExistence type="predicted"/>
<protein>
    <submittedName>
        <fullName evidence="2">DUF2690 domain-containing protein</fullName>
    </submittedName>
</protein>
<gene>
    <name evidence="2" type="ORF">ACFOY2_30045</name>
</gene>
<comment type="caution">
    <text evidence="2">The sequence shown here is derived from an EMBL/GenBank/DDBJ whole genome shotgun (WGS) entry which is preliminary data.</text>
</comment>
<evidence type="ECO:0000313" key="2">
    <source>
        <dbReference type="EMBL" id="MFC4011505.1"/>
    </source>
</evidence>
<feature type="signal peptide" evidence="1">
    <location>
        <begin position="1"/>
        <end position="26"/>
    </location>
</feature>
<sequence length="154" mass="16659">MKLRAVATAIGVAASVVLIAGSPAHAQAGPKQRYDHKDPYKAGCASTSRVVETAKLKSPMREEWGTVSLMWSRKCQTNWIKVKTSAKVTGTINLYTQDRRSDSFSFKKGNRGVHWGDMLWANDMCAWGSVTVQQNGGRGGQYATGSTGMDAACN</sequence>
<evidence type="ECO:0000313" key="3">
    <source>
        <dbReference type="Proteomes" id="UP001595851"/>
    </source>
</evidence>
<evidence type="ECO:0000256" key="1">
    <source>
        <dbReference type="SAM" id="SignalP"/>
    </source>
</evidence>
<dbReference type="Pfam" id="PF10901">
    <property type="entry name" value="DUF2690"/>
    <property type="match status" value="1"/>
</dbReference>